<dbReference type="GO" id="GO:2000008">
    <property type="term" value="P:regulation of protein localization to cell surface"/>
    <property type="evidence" value="ECO:0000318"/>
    <property type="project" value="GO_Central"/>
</dbReference>
<keyword evidence="4" id="KW-1185">Reference proteome</keyword>
<dbReference type="PANTHER" id="PTHR31181:SF67">
    <property type="entry name" value="PROLAMIN-LIKE PROTEIN (DUF1278)"/>
    <property type="match status" value="1"/>
</dbReference>
<protein>
    <recommendedName>
        <fullName evidence="2">Prolamin-like domain-containing protein</fullName>
    </recommendedName>
</protein>
<dbReference type="GO" id="GO:0080155">
    <property type="term" value="P:regulation of double fertilization forming a zygote and endosperm"/>
    <property type="evidence" value="ECO:0000318"/>
    <property type="project" value="GO_Central"/>
</dbReference>
<dbReference type="PANTHER" id="PTHR31181">
    <property type="entry name" value="EGG CELL-SECRETED PROTEIN 1.4"/>
    <property type="match status" value="1"/>
</dbReference>
<evidence type="ECO:0000313" key="3">
    <source>
        <dbReference type="EMBL" id="KDO39079.1"/>
    </source>
</evidence>
<evidence type="ECO:0000259" key="2">
    <source>
        <dbReference type="Pfam" id="PF05617"/>
    </source>
</evidence>
<evidence type="ECO:0000313" key="4">
    <source>
        <dbReference type="Proteomes" id="UP000027120"/>
    </source>
</evidence>
<feature type="domain" description="Prolamin-like" evidence="2">
    <location>
        <begin position="2"/>
        <end position="57"/>
    </location>
</feature>
<evidence type="ECO:0000256" key="1">
    <source>
        <dbReference type="ARBA" id="ARBA00022729"/>
    </source>
</evidence>
<dbReference type="Proteomes" id="UP000027120">
    <property type="component" value="Unassembled WGS sequence"/>
</dbReference>
<accession>A0A067D7V4</accession>
<proteinExistence type="predicted"/>
<keyword evidence="1" id="KW-0732">Signal</keyword>
<dbReference type="AlphaFoldDB" id="A0A067D7V4"/>
<dbReference type="EMBL" id="KK786997">
    <property type="protein sequence ID" value="KDO39079.1"/>
    <property type="molecule type" value="Genomic_DNA"/>
</dbReference>
<organism evidence="3 4">
    <name type="scientific">Citrus sinensis</name>
    <name type="common">Sweet orange</name>
    <name type="synonym">Citrus aurantium var. sinensis</name>
    <dbReference type="NCBI Taxonomy" id="2711"/>
    <lineage>
        <taxon>Eukaryota</taxon>
        <taxon>Viridiplantae</taxon>
        <taxon>Streptophyta</taxon>
        <taxon>Embryophyta</taxon>
        <taxon>Tracheophyta</taxon>
        <taxon>Spermatophyta</taxon>
        <taxon>Magnoliopsida</taxon>
        <taxon>eudicotyledons</taxon>
        <taxon>Gunneridae</taxon>
        <taxon>Pentapetalae</taxon>
        <taxon>rosids</taxon>
        <taxon>malvids</taxon>
        <taxon>Sapindales</taxon>
        <taxon>Rutaceae</taxon>
        <taxon>Aurantioideae</taxon>
        <taxon>Citrus</taxon>
    </lineage>
</organism>
<sequence length="112" mass="12200">LTKIPSCLWQICDSLSSGQASKINPACCSSINQVSDDCWPKMFPCHPFFPSLLKNFCAALSPDQPTGANSGSKLSVPSRYKCWPKMFPFNPFFPPLLKSSWAEVSGAAPTPD</sequence>
<dbReference type="GO" id="GO:0031982">
    <property type="term" value="C:vesicle"/>
    <property type="evidence" value="ECO:0000318"/>
    <property type="project" value="GO_Central"/>
</dbReference>
<dbReference type="InterPro" id="IPR008502">
    <property type="entry name" value="Prolamin-like"/>
</dbReference>
<reference evidence="3 4" key="1">
    <citation type="submission" date="2014-04" db="EMBL/GenBank/DDBJ databases">
        <authorList>
            <consortium name="International Citrus Genome Consortium"/>
            <person name="Gmitter F."/>
            <person name="Chen C."/>
            <person name="Farmerie W."/>
            <person name="Harkins T."/>
            <person name="Desany B."/>
            <person name="Mohiuddin M."/>
            <person name="Kodira C."/>
            <person name="Borodovsky M."/>
            <person name="Lomsadze A."/>
            <person name="Burns P."/>
            <person name="Jenkins J."/>
            <person name="Prochnik S."/>
            <person name="Shu S."/>
            <person name="Chapman J."/>
            <person name="Pitluck S."/>
            <person name="Schmutz J."/>
            <person name="Rokhsar D."/>
        </authorList>
    </citation>
    <scope>NUCLEOTIDE SEQUENCE</scope>
</reference>
<dbReference type="GO" id="GO:0009567">
    <property type="term" value="P:double fertilization forming a zygote and endosperm"/>
    <property type="evidence" value="ECO:0000318"/>
    <property type="project" value="GO_Central"/>
</dbReference>
<dbReference type="PaxDb" id="2711-XP_006474668.1"/>
<dbReference type="GO" id="GO:0005576">
    <property type="term" value="C:extracellular region"/>
    <property type="evidence" value="ECO:0000318"/>
    <property type="project" value="GO_Central"/>
</dbReference>
<dbReference type="Pfam" id="PF05617">
    <property type="entry name" value="Prolamin_like"/>
    <property type="match status" value="1"/>
</dbReference>
<feature type="non-terminal residue" evidence="3">
    <location>
        <position position="1"/>
    </location>
</feature>
<name>A0A067D7V4_CITSI</name>
<gene>
    <name evidence="3" type="ORF">CISIN_1g042067mg</name>
</gene>